<proteinExistence type="inferred from homology"/>
<feature type="transmembrane region" description="Helical" evidence="8">
    <location>
        <begin position="528"/>
        <end position="551"/>
    </location>
</feature>
<feature type="transmembrane region" description="Helical" evidence="8">
    <location>
        <begin position="283"/>
        <end position="300"/>
    </location>
</feature>
<evidence type="ECO:0000256" key="8">
    <source>
        <dbReference type="SAM" id="Phobius"/>
    </source>
</evidence>
<keyword evidence="3" id="KW-0813">Transport</keyword>
<dbReference type="Proteomes" id="UP001597299">
    <property type="component" value="Unassembled WGS sequence"/>
</dbReference>
<evidence type="ECO:0000256" key="3">
    <source>
        <dbReference type="ARBA" id="ARBA00022448"/>
    </source>
</evidence>
<evidence type="ECO:0000256" key="6">
    <source>
        <dbReference type="ARBA" id="ARBA00022989"/>
    </source>
</evidence>
<protein>
    <submittedName>
        <fullName evidence="9">Fe(3+)-hydroxamate ABC transporter permease FhuB</fullName>
    </submittedName>
</protein>
<dbReference type="NCBIfam" id="NF007866">
    <property type="entry name" value="PRK10577.1-2"/>
    <property type="match status" value="1"/>
</dbReference>
<feature type="transmembrane region" description="Helical" evidence="8">
    <location>
        <begin position="355"/>
        <end position="380"/>
    </location>
</feature>
<feature type="transmembrane region" description="Helical" evidence="8">
    <location>
        <begin position="312"/>
        <end position="334"/>
    </location>
</feature>
<keyword evidence="6 8" id="KW-1133">Transmembrane helix</keyword>
<gene>
    <name evidence="9" type="primary">fhuB</name>
    <name evidence="9" type="ORF">ACFSNC_12360</name>
</gene>
<comment type="similarity">
    <text evidence="2">Belongs to the binding-protein-dependent transport system permease family. FecCD subfamily.</text>
</comment>
<keyword evidence="4" id="KW-1003">Cell membrane</keyword>
<evidence type="ECO:0000256" key="2">
    <source>
        <dbReference type="ARBA" id="ARBA00007935"/>
    </source>
</evidence>
<dbReference type="SUPFAM" id="SSF81345">
    <property type="entry name" value="ABC transporter involved in vitamin B12 uptake, BtuC"/>
    <property type="match status" value="2"/>
</dbReference>
<dbReference type="EMBL" id="JBHUHD010000001">
    <property type="protein sequence ID" value="MFD2141201.1"/>
    <property type="molecule type" value="Genomic_DNA"/>
</dbReference>
<dbReference type="InterPro" id="IPR000522">
    <property type="entry name" value="ABC_transptr_permease_BtuC"/>
</dbReference>
<reference evidence="10" key="1">
    <citation type="journal article" date="2019" name="Int. J. Syst. Evol. Microbiol.">
        <title>The Global Catalogue of Microorganisms (GCM) 10K type strain sequencing project: providing services to taxonomists for standard genome sequencing and annotation.</title>
        <authorList>
            <consortium name="The Broad Institute Genomics Platform"/>
            <consortium name="The Broad Institute Genome Sequencing Center for Infectious Disease"/>
            <person name="Wu L."/>
            <person name="Ma J."/>
        </authorList>
    </citation>
    <scope>NUCLEOTIDE SEQUENCE [LARGE SCALE GENOMIC DNA]</scope>
    <source>
        <strain evidence="10">CCM 7435</strain>
    </source>
</reference>
<dbReference type="InterPro" id="IPR037294">
    <property type="entry name" value="ABC_BtuC-like"/>
</dbReference>
<evidence type="ECO:0000256" key="7">
    <source>
        <dbReference type="ARBA" id="ARBA00023136"/>
    </source>
</evidence>
<name>A0ABW4YYI6_9HYPH</name>
<feature type="transmembrane region" description="Helical" evidence="8">
    <location>
        <begin position="646"/>
        <end position="664"/>
    </location>
</feature>
<keyword evidence="7 8" id="KW-0472">Membrane</keyword>
<feature type="transmembrane region" description="Helical" evidence="8">
    <location>
        <begin position="21"/>
        <end position="38"/>
    </location>
</feature>
<sequence>MAERVATARAARRARPGPARLVALLAGAALVLTLVNLARHLPAGGWWAALIAPDADDPAQMFVAFAYAPRLAVSLLAGAALGLAGAMLQVVLRNPIASPTTLGIEAGATVALAVTLSWAPGLIGFGREWVALGGGLAAIGMVLLLSRRSGFAPLVVILAGMVTSLAGAAFSALLFLFNNHYLSGLFLWGAGSLSLQDWSEPVFLAPRLALAIACAALLVRPLTLIDLDDGVARSLGLGLAAARFAALLVAVALTVLVVASVGVIGFLGLAAPVLAQFSGARRIGSRLLFSTLVGASLLWLTDQGVQLLSSQFGTPLPTGAVTAMFGAPLLLWMVPRLKLPPHVGAGISVRIGGPVIAVAPLFAGLVLVLVAALVLSASLGQGLDGWTFAGPHSGLWDLRLPRALAAFAGGVMLAVAGGILQRMTGNPMASPEVMGVSAGAACGLVAALFLFDEIGRVERTLAASLGALAALAAILALARVAKGAPERVILVGIATGALLDSLVSVLMASGDPRATLLFNWMTGSTYGVGAPAAASSLVATLAVLAALPLIARWLDILPLGEPGARALGVPAALSRSLMLMLAALATAFATLLVGPLSFVGLIAPHLARLFGLRRPLAELAGAALIGGLVMVLADFAGRVVAFPWQLPAGLVASMIGAPAFLWLLSRKQTAP</sequence>
<comment type="caution">
    <text evidence="9">The sequence shown here is derived from an EMBL/GenBank/DDBJ whole genome shotgun (WGS) entry which is preliminary data.</text>
</comment>
<keyword evidence="10" id="KW-1185">Reference proteome</keyword>
<feature type="transmembrane region" description="Helical" evidence="8">
    <location>
        <begin position="432"/>
        <end position="451"/>
    </location>
</feature>
<feature type="transmembrane region" description="Helical" evidence="8">
    <location>
        <begin position="488"/>
        <end position="508"/>
    </location>
</feature>
<dbReference type="PANTHER" id="PTHR30472">
    <property type="entry name" value="FERRIC ENTEROBACTIN TRANSPORT SYSTEM PERMEASE PROTEIN"/>
    <property type="match status" value="1"/>
</dbReference>
<evidence type="ECO:0000313" key="9">
    <source>
        <dbReference type="EMBL" id="MFD2141201.1"/>
    </source>
</evidence>
<dbReference type="Pfam" id="PF01032">
    <property type="entry name" value="FecCD"/>
    <property type="match status" value="2"/>
</dbReference>
<accession>A0ABW4YYI6</accession>
<feature type="transmembrane region" description="Helical" evidence="8">
    <location>
        <begin position="400"/>
        <end position="420"/>
    </location>
</feature>
<dbReference type="RefSeq" id="WP_213350277.1">
    <property type="nucleotide sequence ID" value="NZ_JAHBGB010000002.1"/>
</dbReference>
<comment type="subcellular location">
    <subcellularLocation>
        <location evidence="1">Cell membrane</location>
        <topology evidence="1">Multi-pass membrane protein</topology>
    </subcellularLocation>
</comment>
<feature type="transmembrane region" description="Helical" evidence="8">
    <location>
        <begin position="129"/>
        <end position="145"/>
    </location>
</feature>
<feature type="transmembrane region" description="Helical" evidence="8">
    <location>
        <begin position="152"/>
        <end position="174"/>
    </location>
</feature>
<feature type="transmembrane region" description="Helical" evidence="8">
    <location>
        <begin position="588"/>
        <end position="607"/>
    </location>
</feature>
<dbReference type="PANTHER" id="PTHR30472:SF37">
    <property type="entry name" value="FE(3+) DICITRATE TRANSPORT SYSTEM PERMEASE PROTEIN FECD-RELATED"/>
    <property type="match status" value="1"/>
</dbReference>
<evidence type="ECO:0000256" key="4">
    <source>
        <dbReference type="ARBA" id="ARBA00022475"/>
    </source>
</evidence>
<feature type="transmembrane region" description="Helical" evidence="8">
    <location>
        <begin position="104"/>
        <end position="123"/>
    </location>
</feature>
<organism evidence="9 10">
    <name type="scientific">Ancylobacter oerskovii</name>
    <dbReference type="NCBI Taxonomy" id="459519"/>
    <lineage>
        <taxon>Bacteria</taxon>
        <taxon>Pseudomonadati</taxon>
        <taxon>Pseudomonadota</taxon>
        <taxon>Alphaproteobacteria</taxon>
        <taxon>Hyphomicrobiales</taxon>
        <taxon>Xanthobacteraceae</taxon>
        <taxon>Ancylobacter</taxon>
    </lineage>
</organism>
<evidence type="ECO:0000313" key="10">
    <source>
        <dbReference type="Proteomes" id="UP001597299"/>
    </source>
</evidence>
<dbReference type="CDD" id="cd06550">
    <property type="entry name" value="TM_ABC_iron-siderophores_like"/>
    <property type="match status" value="2"/>
</dbReference>
<evidence type="ECO:0000256" key="1">
    <source>
        <dbReference type="ARBA" id="ARBA00004651"/>
    </source>
</evidence>
<feature type="transmembrane region" description="Helical" evidence="8">
    <location>
        <begin position="463"/>
        <end position="481"/>
    </location>
</feature>
<feature type="transmembrane region" description="Helical" evidence="8">
    <location>
        <begin position="71"/>
        <end position="92"/>
    </location>
</feature>
<dbReference type="Gene3D" id="1.10.3470.10">
    <property type="entry name" value="ABC transporter involved in vitamin B12 uptake, BtuC"/>
    <property type="match status" value="2"/>
</dbReference>
<evidence type="ECO:0000256" key="5">
    <source>
        <dbReference type="ARBA" id="ARBA00022692"/>
    </source>
</evidence>
<feature type="transmembrane region" description="Helical" evidence="8">
    <location>
        <begin position="245"/>
        <end position="271"/>
    </location>
</feature>
<keyword evidence="5 8" id="KW-0812">Transmembrane</keyword>